<keyword evidence="4" id="KW-1185">Reference proteome</keyword>
<name>A0A2T1BZ02_9CYAN</name>
<dbReference type="AlphaFoldDB" id="A0A2T1BZ02"/>
<dbReference type="InterPro" id="IPR011761">
    <property type="entry name" value="ATP-grasp"/>
</dbReference>
<reference evidence="3 4" key="1">
    <citation type="submission" date="2018-02" db="EMBL/GenBank/DDBJ databases">
        <authorList>
            <person name="Cohen D.B."/>
            <person name="Kent A.D."/>
        </authorList>
    </citation>
    <scope>NUCLEOTIDE SEQUENCE [LARGE SCALE GENOMIC DNA]</scope>
    <source>
        <strain evidence="3 4">CCAP 1448/3</strain>
    </source>
</reference>
<feature type="domain" description="ATP-grasp" evidence="2">
    <location>
        <begin position="116"/>
        <end position="294"/>
    </location>
</feature>
<dbReference type="EMBL" id="PVWJ01000129">
    <property type="protein sequence ID" value="PSB01128.1"/>
    <property type="molecule type" value="Genomic_DNA"/>
</dbReference>
<dbReference type="OrthoDB" id="9803907at2"/>
<evidence type="ECO:0000256" key="1">
    <source>
        <dbReference type="PROSITE-ProRule" id="PRU00409"/>
    </source>
</evidence>
<dbReference type="Pfam" id="PF15632">
    <property type="entry name" value="ATPgrasp_Ter"/>
    <property type="match status" value="1"/>
</dbReference>
<dbReference type="GO" id="GO:0005524">
    <property type="term" value="F:ATP binding"/>
    <property type="evidence" value="ECO:0007669"/>
    <property type="project" value="UniProtKB-UniRule"/>
</dbReference>
<dbReference type="Gene3D" id="3.30.470.20">
    <property type="entry name" value="ATP-grasp fold, B domain"/>
    <property type="match status" value="1"/>
</dbReference>
<dbReference type="InterPro" id="IPR048764">
    <property type="entry name" value="PylC_N"/>
</dbReference>
<keyword evidence="1" id="KW-0547">Nucleotide-binding</keyword>
<dbReference type="PROSITE" id="PS50975">
    <property type="entry name" value="ATP_GRASP"/>
    <property type="match status" value="1"/>
</dbReference>
<reference evidence="3 4" key="2">
    <citation type="submission" date="2018-03" db="EMBL/GenBank/DDBJ databases">
        <title>The ancient ancestry and fast evolution of plastids.</title>
        <authorList>
            <person name="Moore K.R."/>
            <person name="Magnabosco C."/>
            <person name="Momper L."/>
            <person name="Gold D.A."/>
            <person name="Bosak T."/>
            <person name="Fournier G.P."/>
        </authorList>
    </citation>
    <scope>NUCLEOTIDE SEQUENCE [LARGE SCALE GENOMIC DNA]</scope>
    <source>
        <strain evidence="3 4">CCAP 1448/3</strain>
    </source>
</reference>
<dbReference type="RefSeq" id="WP_106290665.1">
    <property type="nucleotide sequence ID" value="NZ_CAWNTC010000162.1"/>
</dbReference>
<organism evidence="3 4">
    <name type="scientific">Merismopedia glauca CCAP 1448/3</name>
    <dbReference type="NCBI Taxonomy" id="1296344"/>
    <lineage>
        <taxon>Bacteria</taxon>
        <taxon>Bacillati</taxon>
        <taxon>Cyanobacteriota</taxon>
        <taxon>Cyanophyceae</taxon>
        <taxon>Synechococcales</taxon>
        <taxon>Merismopediaceae</taxon>
        <taxon>Merismopedia</taxon>
    </lineage>
</organism>
<gene>
    <name evidence="3" type="ORF">C7B64_19985</name>
</gene>
<evidence type="ECO:0000313" key="3">
    <source>
        <dbReference type="EMBL" id="PSB01128.1"/>
    </source>
</evidence>
<dbReference type="Gene3D" id="3.40.50.20">
    <property type="match status" value="1"/>
</dbReference>
<keyword evidence="1" id="KW-0067">ATP-binding</keyword>
<comment type="caution">
    <text evidence="3">The sequence shown here is derived from an EMBL/GenBank/DDBJ whole genome shotgun (WGS) entry which is preliminary data.</text>
</comment>
<evidence type="ECO:0000259" key="2">
    <source>
        <dbReference type="PROSITE" id="PS50975"/>
    </source>
</evidence>
<accession>A0A2T1BZ02</accession>
<dbReference type="SUPFAM" id="SSF56059">
    <property type="entry name" value="Glutathione synthetase ATP-binding domain-like"/>
    <property type="match status" value="1"/>
</dbReference>
<protein>
    <recommendedName>
        <fullName evidence="2">ATP-grasp domain-containing protein</fullName>
    </recommendedName>
</protein>
<evidence type="ECO:0000313" key="4">
    <source>
        <dbReference type="Proteomes" id="UP000238762"/>
    </source>
</evidence>
<proteinExistence type="predicted"/>
<sequence>MNILLSCVGRRGYIAKYFKDCLTSEDVIIGTSNSPWTSGFKYCDVKLVIPNMESPEYLPTLLQICEDKQVNLLLSFSDLDINILSNNLDKFKALGVNALVPSSEVNQICFDKYQGYEFLTQQGFATPKTYREFNLAVEDINQGKLLFPLIVKPRFGSGSLNLFKARHLKELDVFFHYAPDMLIQSQISGQEYGIDVCLNLQGEVLSVIPRRKRAMRSGETDQAEICDRPDLIDIGIRLGTALGKLGHVGPLDVDFLDNSQDLFAIDLNPRFGGGYPISHLAGGNFPELILRIAKGEKVNSQIGNYQTDIVMMKEYNILGGKHESIFPPGVFNS</sequence>
<dbReference type="GO" id="GO:0046872">
    <property type="term" value="F:metal ion binding"/>
    <property type="evidence" value="ECO:0007669"/>
    <property type="project" value="InterPro"/>
</dbReference>
<dbReference type="Proteomes" id="UP000238762">
    <property type="component" value="Unassembled WGS sequence"/>
</dbReference>
<dbReference type="Gene3D" id="3.30.1490.20">
    <property type="entry name" value="ATP-grasp fold, A domain"/>
    <property type="match status" value="1"/>
</dbReference>
<dbReference type="InterPro" id="IPR013815">
    <property type="entry name" value="ATP_grasp_subdomain_1"/>
</dbReference>
<dbReference type="Pfam" id="PF21360">
    <property type="entry name" value="PylC-like_N"/>
    <property type="match status" value="1"/>
</dbReference>